<name>A0A401YWV1_9ACTN</name>
<protein>
    <submittedName>
        <fullName evidence="2">Uncharacterized protein</fullName>
    </submittedName>
</protein>
<accession>A0A401YWV1</accession>
<evidence type="ECO:0000256" key="1">
    <source>
        <dbReference type="SAM" id="MobiDB-lite"/>
    </source>
</evidence>
<dbReference type="AlphaFoldDB" id="A0A401YWV1"/>
<evidence type="ECO:0000313" key="2">
    <source>
        <dbReference type="EMBL" id="GCD99097.1"/>
    </source>
</evidence>
<comment type="caution">
    <text evidence="2">The sequence shown here is derived from an EMBL/GenBank/DDBJ whole genome shotgun (WGS) entry which is preliminary data.</text>
</comment>
<sequence length="208" mass="22886">MTSRLPPAPTDQYVCPPDARPVTTRALLTVRENPADTIAARAMTCIHGGAGFGRTVAVTGCLRELEPDQGIHRITFHARPTTRAVRHELFTGLGLPGRPPRYASEFDHLLKPSSPPTPAPSSSTKHSGSPATVWDAWFLHGWRVVCCGVSLECSARLSTFGWRLNARSRRPGEGGSPPTGRTFTAVAVRRARPDWYQVVSCRIWRRPR</sequence>
<keyword evidence="3" id="KW-1185">Reference proteome</keyword>
<dbReference type="OrthoDB" id="4180634at2"/>
<evidence type="ECO:0000313" key="3">
    <source>
        <dbReference type="Proteomes" id="UP000286931"/>
    </source>
</evidence>
<reference evidence="2 3" key="1">
    <citation type="submission" date="2018-12" db="EMBL/GenBank/DDBJ databases">
        <title>Draft genome sequence of Embleya hyalina NBRC 13850T.</title>
        <authorList>
            <person name="Komaki H."/>
            <person name="Hosoyama A."/>
            <person name="Kimura A."/>
            <person name="Ichikawa N."/>
            <person name="Tamura T."/>
        </authorList>
    </citation>
    <scope>NUCLEOTIDE SEQUENCE [LARGE SCALE GENOMIC DNA]</scope>
    <source>
        <strain evidence="2 3">NBRC 13850</strain>
    </source>
</reference>
<feature type="region of interest" description="Disordered" evidence="1">
    <location>
        <begin position="104"/>
        <end position="127"/>
    </location>
</feature>
<dbReference type="RefSeq" id="WP_126640944.1">
    <property type="nucleotide sequence ID" value="NZ_BIFH01000031.1"/>
</dbReference>
<dbReference type="Proteomes" id="UP000286931">
    <property type="component" value="Unassembled WGS sequence"/>
</dbReference>
<dbReference type="EMBL" id="BIFH01000031">
    <property type="protein sequence ID" value="GCD99097.1"/>
    <property type="molecule type" value="Genomic_DNA"/>
</dbReference>
<gene>
    <name evidence="2" type="ORF">EHYA_06809</name>
</gene>
<organism evidence="2 3">
    <name type="scientific">Embleya hyalina</name>
    <dbReference type="NCBI Taxonomy" id="516124"/>
    <lineage>
        <taxon>Bacteria</taxon>
        <taxon>Bacillati</taxon>
        <taxon>Actinomycetota</taxon>
        <taxon>Actinomycetes</taxon>
        <taxon>Kitasatosporales</taxon>
        <taxon>Streptomycetaceae</taxon>
        <taxon>Embleya</taxon>
    </lineage>
</organism>
<proteinExistence type="predicted"/>